<proteinExistence type="inferred from homology"/>
<dbReference type="InterPro" id="IPR002347">
    <property type="entry name" value="SDR_fam"/>
</dbReference>
<evidence type="ECO:0000256" key="1">
    <source>
        <dbReference type="ARBA" id="ARBA00006484"/>
    </source>
</evidence>
<dbReference type="EMBL" id="CAFBMR010000066">
    <property type="protein sequence ID" value="CAB4921289.1"/>
    <property type="molecule type" value="Genomic_DNA"/>
</dbReference>
<reference evidence="2" key="1">
    <citation type="submission" date="2020-05" db="EMBL/GenBank/DDBJ databases">
        <authorList>
            <person name="Chiriac C."/>
            <person name="Salcher M."/>
            <person name="Ghai R."/>
            <person name="Kavagutti S V."/>
        </authorList>
    </citation>
    <scope>NUCLEOTIDE SEQUENCE</scope>
</reference>
<dbReference type="PROSITE" id="PS00061">
    <property type="entry name" value="ADH_SHORT"/>
    <property type="match status" value="1"/>
</dbReference>
<dbReference type="PRINTS" id="PR00080">
    <property type="entry name" value="SDRFAMILY"/>
</dbReference>
<dbReference type="NCBIfam" id="NF005559">
    <property type="entry name" value="PRK07231.1"/>
    <property type="match status" value="1"/>
</dbReference>
<dbReference type="GO" id="GO:0048038">
    <property type="term" value="F:quinone binding"/>
    <property type="evidence" value="ECO:0007669"/>
    <property type="project" value="TreeGrafter"/>
</dbReference>
<dbReference type="FunFam" id="3.40.50.720:FF:000084">
    <property type="entry name" value="Short-chain dehydrogenase reductase"/>
    <property type="match status" value="1"/>
</dbReference>
<dbReference type="PRINTS" id="PR00081">
    <property type="entry name" value="GDHRDH"/>
</dbReference>
<dbReference type="Pfam" id="PF13561">
    <property type="entry name" value="adh_short_C2"/>
    <property type="match status" value="1"/>
</dbReference>
<comment type="similarity">
    <text evidence="1">Belongs to the short-chain dehydrogenases/reductases (SDR) family.</text>
</comment>
<dbReference type="PANTHER" id="PTHR42760:SF122">
    <property type="entry name" value="NAD(P)-BINDING PROTEIN"/>
    <property type="match status" value="1"/>
</dbReference>
<name>A0A6J7HWY9_9ZZZZ</name>
<dbReference type="PANTHER" id="PTHR42760">
    <property type="entry name" value="SHORT-CHAIN DEHYDROGENASES/REDUCTASES FAMILY MEMBER"/>
    <property type="match status" value="1"/>
</dbReference>
<dbReference type="Gene3D" id="3.40.50.720">
    <property type="entry name" value="NAD(P)-binding Rossmann-like Domain"/>
    <property type="match status" value="1"/>
</dbReference>
<evidence type="ECO:0000313" key="2">
    <source>
        <dbReference type="EMBL" id="CAB4921289.1"/>
    </source>
</evidence>
<dbReference type="GO" id="GO:0016616">
    <property type="term" value="F:oxidoreductase activity, acting on the CH-OH group of donors, NAD or NADP as acceptor"/>
    <property type="evidence" value="ECO:0007669"/>
    <property type="project" value="TreeGrafter"/>
</dbReference>
<dbReference type="InterPro" id="IPR020904">
    <property type="entry name" value="Sc_DH/Rdtase_CS"/>
</dbReference>
<protein>
    <submittedName>
        <fullName evidence="2">Unannotated protein</fullName>
    </submittedName>
</protein>
<sequence length="260" mass="27001">MGLMTGKTVVVTGASTGLGKASMATLAREGANIVASARTKDKLEAAVAEITAAGGSAIAVAADMSDDAQVGRVIDAAVAEFGRVDALVNNAGVGYGYRAVRPNSMLPIVESPLDEWEHVMGINLNSVVFASRRALPIMIEQGSGSIVNVASILGMVGHHDAHAYTTAKGAIINLTRSMAKTYGPLNIRSNVLAPGFIDTPMIAEYTEYLNAEETRNSWGCPMGRTGTPDEIANAVLYLTSDLSSYTNGLVMAVDGGFTAC</sequence>
<accession>A0A6J7HWY9</accession>
<dbReference type="CDD" id="cd05233">
    <property type="entry name" value="SDR_c"/>
    <property type="match status" value="1"/>
</dbReference>
<dbReference type="SUPFAM" id="SSF51735">
    <property type="entry name" value="NAD(P)-binding Rossmann-fold domains"/>
    <property type="match status" value="1"/>
</dbReference>
<organism evidence="2">
    <name type="scientific">freshwater metagenome</name>
    <dbReference type="NCBI Taxonomy" id="449393"/>
    <lineage>
        <taxon>unclassified sequences</taxon>
        <taxon>metagenomes</taxon>
        <taxon>ecological metagenomes</taxon>
    </lineage>
</organism>
<dbReference type="InterPro" id="IPR036291">
    <property type="entry name" value="NAD(P)-bd_dom_sf"/>
</dbReference>
<gene>
    <name evidence="2" type="ORF">UFOPK3610_01427</name>
</gene>
<dbReference type="AlphaFoldDB" id="A0A6J7HWY9"/>
<dbReference type="GO" id="GO:0006633">
    <property type="term" value="P:fatty acid biosynthetic process"/>
    <property type="evidence" value="ECO:0007669"/>
    <property type="project" value="TreeGrafter"/>
</dbReference>